<dbReference type="GO" id="GO:0009103">
    <property type="term" value="P:lipopolysaccharide biosynthetic process"/>
    <property type="evidence" value="ECO:0007669"/>
    <property type="project" value="TreeGrafter"/>
</dbReference>
<sequence length="491" mass="53623">MRIALLSYRSKPHCGGQGVYVRNLSRELVALGHSVEVFSGQPYPELDDGVVLTRVPSLDLYRDPDPFRLPHLREYRDLVDVEEVLTMCTAGFPEPKTFSRRVARLLRDRRGDFDVVHDNQTLGRGLVQIMAAGFPLVTTIHHPITFDRRIDLENATGLRRRAGVRRWYGFLRMQRQVARRLPKVLTVSESSRHDIVRDFGVDPQRLEVIPLGVSEDFRPPDRPRVPGRIVAMASADAPMKGIATLLEAFAKLRTERDVELVLVATLKPGGRTERLIDDLGIAGAVTFVSGLSDAELVDVMGSAEIACVPSLYEGFSLPTAELMACATPLVVSRAGAIPEVVGDDGACAVLVTPGDVGELELALADLLDDPERREAMGRAARRRVLERFSWRAVAEATAAAYAEVVDGACGSPATGYRAVMNQMSNDKTEAVQNVVNHVAGYQDGAPEGTVESELRRGLEEARVQLDDAEIVELAEAINETDGSVTVADVLA</sequence>
<feature type="domain" description="Glycosyltransferase subfamily 4-like N-terminal" evidence="4">
    <location>
        <begin position="15"/>
        <end position="216"/>
    </location>
</feature>
<gene>
    <name evidence="5" type="ORF">HMPREF0063_12448</name>
</gene>
<dbReference type="Gene3D" id="3.40.50.2000">
    <property type="entry name" value="Glycogen Phosphorylase B"/>
    <property type="match status" value="2"/>
</dbReference>
<dbReference type="Pfam" id="PF00534">
    <property type="entry name" value="Glycos_transf_1"/>
    <property type="match status" value="1"/>
</dbReference>
<dbReference type="AlphaFoldDB" id="E2SEI9"/>
<evidence type="ECO:0000256" key="1">
    <source>
        <dbReference type="ARBA" id="ARBA00022676"/>
    </source>
</evidence>
<accession>E2SEI9</accession>
<organism evidence="5 6">
    <name type="scientific">Aeromicrobium marinum DSM 15272</name>
    <dbReference type="NCBI Taxonomy" id="585531"/>
    <lineage>
        <taxon>Bacteria</taxon>
        <taxon>Bacillati</taxon>
        <taxon>Actinomycetota</taxon>
        <taxon>Actinomycetes</taxon>
        <taxon>Propionibacteriales</taxon>
        <taxon>Nocardioidaceae</taxon>
        <taxon>Aeromicrobium</taxon>
    </lineage>
</organism>
<dbReference type="CDD" id="cd03801">
    <property type="entry name" value="GT4_PimA-like"/>
    <property type="match status" value="1"/>
</dbReference>
<feature type="domain" description="Glycosyl transferase family 1" evidence="3">
    <location>
        <begin position="225"/>
        <end position="383"/>
    </location>
</feature>
<dbReference type="PANTHER" id="PTHR46401:SF2">
    <property type="entry name" value="GLYCOSYLTRANSFERASE WBBK-RELATED"/>
    <property type="match status" value="1"/>
</dbReference>
<dbReference type="EC" id="2.4.-.-" evidence="5"/>
<comment type="caution">
    <text evidence="5">The sequence shown here is derived from an EMBL/GenBank/DDBJ whole genome shotgun (WGS) entry which is preliminary data.</text>
</comment>
<dbReference type="EMBL" id="ACLF03000008">
    <property type="protein sequence ID" value="EFQ82286.1"/>
    <property type="molecule type" value="Genomic_DNA"/>
</dbReference>
<dbReference type="Proteomes" id="UP000003111">
    <property type="component" value="Unassembled WGS sequence"/>
</dbReference>
<dbReference type="PANTHER" id="PTHR46401">
    <property type="entry name" value="GLYCOSYLTRANSFERASE WBBK-RELATED"/>
    <property type="match status" value="1"/>
</dbReference>
<protein>
    <submittedName>
        <fullName evidence="5">Glycosyltransferase, group 1 family protein</fullName>
        <ecNumber evidence="5">2.4.-.-</ecNumber>
    </submittedName>
</protein>
<dbReference type="HOGENOM" id="CLU_009583_27_4_11"/>
<evidence type="ECO:0000259" key="3">
    <source>
        <dbReference type="Pfam" id="PF00534"/>
    </source>
</evidence>
<dbReference type="GO" id="GO:0016757">
    <property type="term" value="F:glycosyltransferase activity"/>
    <property type="evidence" value="ECO:0007669"/>
    <property type="project" value="UniProtKB-KW"/>
</dbReference>
<keyword evidence="2 5" id="KW-0808">Transferase</keyword>
<dbReference type="InterPro" id="IPR028098">
    <property type="entry name" value="Glyco_trans_4-like_N"/>
</dbReference>
<evidence type="ECO:0000313" key="6">
    <source>
        <dbReference type="Proteomes" id="UP000003111"/>
    </source>
</evidence>
<dbReference type="RefSeq" id="WP_007078676.1">
    <property type="nucleotide sequence ID" value="NZ_CM001024.1"/>
</dbReference>
<dbReference type="eggNOG" id="COG0438">
    <property type="taxonomic scope" value="Bacteria"/>
</dbReference>
<keyword evidence="1 5" id="KW-0328">Glycosyltransferase</keyword>
<dbReference type="Pfam" id="PF13439">
    <property type="entry name" value="Glyco_transf_4"/>
    <property type="match status" value="1"/>
</dbReference>
<name>E2SEI9_9ACTN</name>
<evidence type="ECO:0000259" key="4">
    <source>
        <dbReference type="Pfam" id="PF13439"/>
    </source>
</evidence>
<dbReference type="STRING" id="585531.HMPREF0063_12448"/>
<evidence type="ECO:0000313" key="5">
    <source>
        <dbReference type="EMBL" id="EFQ82286.1"/>
    </source>
</evidence>
<dbReference type="InterPro" id="IPR001296">
    <property type="entry name" value="Glyco_trans_1"/>
</dbReference>
<dbReference type="SUPFAM" id="SSF53756">
    <property type="entry name" value="UDP-Glycosyltransferase/glycogen phosphorylase"/>
    <property type="match status" value="1"/>
</dbReference>
<keyword evidence="6" id="KW-1185">Reference proteome</keyword>
<reference evidence="5" key="1">
    <citation type="submission" date="2010-08" db="EMBL/GenBank/DDBJ databases">
        <authorList>
            <person name="Muzny D."/>
            <person name="Qin X."/>
            <person name="Buhay C."/>
            <person name="Dugan-Rocha S."/>
            <person name="Ding Y."/>
            <person name="Chen G."/>
            <person name="Hawes A."/>
            <person name="Holder M."/>
            <person name="Jhangiani S."/>
            <person name="Johnson A."/>
            <person name="Khan Z."/>
            <person name="Li Z."/>
            <person name="Liu W."/>
            <person name="Liu X."/>
            <person name="Perez L."/>
            <person name="Shen H."/>
            <person name="Wang Q."/>
            <person name="Watt J."/>
            <person name="Xi L."/>
            <person name="Xin Y."/>
            <person name="Zhou J."/>
            <person name="Deng J."/>
            <person name="Jiang H."/>
            <person name="Liu Y."/>
            <person name="Qu J."/>
            <person name="Song X.-Z."/>
            <person name="Zhang L."/>
            <person name="Villasana D."/>
            <person name="Johnson A."/>
            <person name="Liu J."/>
            <person name="Liyanage D."/>
            <person name="Lorensuhewa L."/>
            <person name="Robinson T."/>
            <person name="Song A."/>
            <person name="Song B.-B."/>
            <person name="Dinh H."/>
            <person name="Thornton R."/>
            <person name="Coyle M."/>
            <person name="Francisco L."/>
            <person name="Jackson L."/>
            <person name="Javaid M."/>
            <person name="Korchina V."/>
            <person name="Kovar C."/>
            <person name="Mata R."/>
            <person name="Mathew T."/>
            <person name="Ngo R."/>
            <person name="Nguyen L."/>
            <person name="Nguyen N."/>
            <person name="Okwuonu G."/>
            <person name="Ongeri F."/>
            <person name="Pham C."/>
            <person name="Simmons D."/>
            <person name="Wilczek-Boney K."/>
            <person name="Hale W."/>
            <person name="Jakkamsetti A."/>
            <person name="Pham P."/>
            <person name="Ruth R."/>
            <person name="San Lucas F."/>
            <person name="Warren J."/>
            <person name="Zhang J."/>
            <person name="Zhao Z."/>
            <person name="Zhou C."/>
            <person name="Zhu D."/>
            <person name="Lee S."/>
            <person name="Bess C."/>
            <person name="Blankenburg K."/>
            <person name="Forbes L."/>
            <person name="Fu Q."/>
            <person name="Gubbala S."/>
            <person name="Hirani K."/>
            <person name="Jayaseelan J.C."/>
            <person name="Lara F."/>
            <person name="Munidasa M."/>
            <person name="Palculict T."/>
            <person name="Patil S."/>
            <person name="Pu L.-L."/>
            <person name="Saada N."/>
            <person name="Tang L."/>
            <person name="Weissenberger G."/>
            <person name="Zhu Y."/>
            <person name="Hemphill L."/>
            <person name="Shang Y."/>
            <person name="Youmans B."/>
            <person name="Ayvaz T."/>
            <person name="Ross M."/>
            <person name="Santibanez J."/>
            <person name="Aqrawi P."/>
            <person name="Gross S."/>
            <person name="Joshi V."/>
            <person name="Fowler G."/>
            <person name="Nazareth L."/>
            <person name="Reid J."/>
            <person name="Worley K."/>
            <person name="Petrosino J."/>
            <person name="Highlander S."/>
            <person name="Gibbs R."/>
        </authorList>
    </citation>
    <scope>NUCLEOTIDE SEQUENCE [LARGE SCALE GENOMIC DNA]</scope>
    <source>
        <strain evidence="5">DSM 15272</strain>
    </source>
</reference>
<dbReference type="OrthoDB" id="8555507at2"/>
<proteinExistence type="predicted"/>
<evidence type="ECO:0000256" key="2">
    <source>
        <dbReference type="ARBA" id="ARBA00022679"/>
    </source>
</evidence>